<comment type="caution">
    <text evidence="2">The sequence shown here is derived from an EMBL/GenBank/DDBJ whole genome shotgun (WGS) entry which is preliminary data.</text>
</comment>
<evidence type="ECO:0000313" key="3">
    <source>
        <dbReference type="Proteomes" id="UP000762676"/>
    </source>
</evidence>
<evidence type="ECO:0000259" key="1">
    <source>
        <dbReference type="Pfam" id="PF13358"/>
    </source>
</evidence>
<accession>A0AAV4IG22</accession>
<dbReference type="Proteomes" id="UP000762676">
    <property type="component" value="Unassembled WGS sequence"/>
</dbReference>
<name>A0AAV4IG22_9GAST</name>
<dbReference type="Gene3D" id="3.30.420.10">
    <property type="entry name" value="Ribonuclease H-like superfamily/Ribonuclease H"/>
    <property type="match status" value="1"/>
</dbReference>
<dbReference type="Pfam" id="PF13358">
    <property type="entry name" value="DDE_3"/>
    <property type="match status" value="1"/>
</dbReference>
<dbReference type="InterPro" id="IPR038717">
    <property type="entry name" value="Tc1-like_DDE_dom"/>
</dbReference>
<dbReference type="GO" id="GO:0003676">
    <property type="term" value="F:nucleic acid binding"/>
    <property type="evidence" value="ECO:0007669"/>
    <property type="project" value="InterPro"/>
</dbReference>
<proteinExistence type="predicted"/>
<organism evidence="2 3">
    <name type="scientific">Elysia marginata</name>
    <dbReference type="NCBI Taxonomy" id="1093978"/>
    <lineage>
        <taxon>Eukaryota</taxon>
        <taxon>Metazoa</taxon>
        <taxon>Spiralia</taxon>
        <taxon>Lophotrochozoa</taxon>
        <taxon>Mollusca</taxon>
        <taxon>Gastropoda</taxon>
        <taxon>Heterobranchia</taxon>
        <taxon>Euthyneura</taxon>
        <taxon>Panpulmonata</taxon>
        <taxon>Sacoglossa</taxon>
        <taxon>Placobranchoidea</taxon>
        <taxon>Plakobranchidae</taxon>
        <taxon>Elysia</taxon>
    </lineage>
</organism>
<dbReference type="AlphaFoldDB" id="A0AAV4IG22"/>
<protein>
    <submittedName>
        <fullName evidence="2">Transposable element Tcb2 transposase</fullName>
    </submittedName>
</protein>
<sequence length="250" mass="29596">MIGLGQFFFHNRRAINAQTYVQDVLQAHVVPYIAMHRNIVFQQDNARAHTTRYTQQFLEQSDVQVLPWPELLLDLNPIEHLWYYLQRRLDCQDHQPQNAEDLEHSLRRHWNAIPRYFLQTLVSSVRFGLAETYTYVVPHKRRPNTKQTDDEYHGNTRRSTVHKSCFVHGDSGTSWLNDDCNWNEELTSQLQSREHVWLLSTNHKGPPKSRSIVTSRWGPSEKSQHLRWDFDVLLYWKPKGGTHIISRSLS</sequence>
<keyword evidence="3" id="KW-1185">Reference proteome</keyword>
<reference evidence="2 3" key="1">
    <citation type="journal article" date="2021" name="Elife">
        <title>Chloroplast acquisition without the gene transfer in kleptoplastic sea slugs, Plakobranchus ocellatus.</title>
        <authorList>
            <person name="Maeda T."/>
            <person name="Takahashi S."/>
            <person name="Yoshida T."/>
            <person name="Shimamura S."/>
            <person name="Takaki Y."/>
            <person name="Nagai Y."/>
            <person name="Toyoda A."/>
            <person name="Suzuki Y."/>
            <person name="Arimoto A."/>
            <person name="Ishii H."/>
            <person name="Satoh N."/>
            <person name="Nishiyama T."/>
            <person name="Hasebe M."/>
            <person name="Maruyama T."/>
            <person name="Minagawa J."/>
            <person name="Obokata J."/>
            <person name="Shigenobu S."/>
        </authorList>
    </citation>
    <scope>NUCLEOTIDE SEQUENCE [LARGE SCALE GENOMIC DNA]</scope>
</reference>
<dbReference type="InterPro" id="IPR036397">
    <property type="entry name" value="RNaseH_sf"/>
</dbReference>
<feature type="domain" description="Tc1-like transposase DDE" evidence="1">
    <location>
        <begin position="11"/>
        <end position="101"/>
    </location>
</feature>
<evidence type="ECO:0000313" key="2">
    <source>
        <dbReference type="EMBL" id="GFS09019.1"/>
    </source>
</evidence>
<dbReference type="EMBL" id="BMAT01013278">
    <property type="protein sequence ID" value="GFS09019.1"/>
    <property type="molecule type" value="Genomic_DNA"/>
</dbReference>
<gene>
    <name evidence="2" type="ORF">ElyMa_006610300</name>
</gene>